<dbReference type="InterPro" id="IPR036282">
    <property type="entry name" value="Glutathione-S-Trfase_C_sf"/>
</dbReference>
<dbReference type="InterPro" id="IPR004045">
    <property type="entry name" value="Glutathione_S-Trfase_N"/>
</dbReference>
<dbReference type="SUPFAM" id="SSF47616">
    <property type="entry name" value="GST C-terminal domain-like"/>
    <property type="match status" value="1"/>
</dbReference>
<dbReference type="Gene3D" id="1.20.1050.10">
    <property type="match status" value="1"/>
</dbReference>
<evidence type="ECO:0000259" key="2">
    <source>
        <dbReference type="PROSITE" id="PS50405"/>
    </source>
</evidence>
<comment type="caution">
    <text evidence="3">The sequence shown here is derived from an EMBL/GenBank/DDBJ whole genome shotgun (WGS) entry which is preliminary data.</text>
</comment>
<proteinExistence type="predicted"/>
<evidence type="ECO:0000259" key="1">
    <source>
        <dbReference type="PROSITE" id="PS50404"/>
    </source>
</evidence>
<name>A0A2A5CH98_9GAMM</name>
<dbReference type="Proteomes" id="UP000228987">
    <property type="component" value="Unassembled WGS sequence"/>
</dbReference>
<dbReference type="PROSITE" id="PS50404">
    <property type="entry name" value="GST_NTER"/>
    <property type="match status" value="1"/>
</dbReference>
<dbReference type="PANTHER" id="PTHR44051:SF8">
    <property type="entry name" value="GLUTATHIONE S-TRANSFERASE GSTA"/>
    <property type="match status" value="1"/>
</dbReference>
<dbReference type="SUPFAM" id="SSF52833">
    <property type="entry name" value="Thioredoxin-like"/>
    <property type="match status" value="1"/>
</dbReference>
<evidence type="ECO:0008006" key="5">
    <source>
        <dbReference type="Google" id="ProtNLM"/>
    </source>
</evidence>
<evidence type="ECO:0000313" key="4">
    <source>
        <dbReference type="Proteomes" id="UP000228987"/>
    </source>
</evidence>
<dbReference type="AlphaFoldDB" id="A0A2A5CH98"/>
<organism evidence="3 4">
    <name type="scientific">SAR86 cluster bacterium</name>
    <dbReference type="NCBI Taxonomy" id="2030880"/>
    <lineage>
        <taxon>Bacteria</taxon>
        <taxon>Pseudomonadati</taxon>
        <taxon>Pseudomonadota</taxon>
        <taxon>Gammaproteobacteria</taxon>
        <taxon>SAR86 cluster</taxon>
    </lineage>
</organism>
<dbReference type="InterPro" id="IPR010987">
    <property type="entry name" value="Glutathione-S-Trfase_C-like"/>
</dbReference>
<dbReference type="EMBL" id="NVWI01000002">
    <property type="protein sequence ID" value="PCJ42898.1"/>
    <property type="molecule type" value="Genomic_DNA"/>
</dbReference>
<protein>
    <recommendedName>
        <fullName evidence="5">Glutathione S-transferase</fullName>
    </recommendedName>
</protein>
<feature type="domain" description="GST C-terminal" evidence="2">
    <location>
        <begin position="160"/>
        <end position="282"/>
    </location>
</feature>
<evidence type="ECO:0000313" key="3">
    <source>
        <dbReference type="EMBL" id="PCJ42898.1"/>
    </source>
</evidence>
<gene>
    <name evidence="3" type="ORF">COA71_05225</name>
</gene>
<dbReference type="InterPro" id="IPR036249">
    <property type="entry name" value="Thioredoxin-like_sf"/>
</dbReference>
<sequence length="307" mass="35087">MPQVNDTLSTIVPRLEGLHLFHFDGAPCAQRVRFVLGEKGLRRGREVKFDAVSADSIQGKDSLWTSRSVSLIKKENMTPSYAQINPNMVVPALVHDGRLYLESMDIIEYLDQAFGGSPFVPADSALRETTLTLVQQAKELHLSLRYVSFRWSLGRLAMLNPKENKNLKNLAAHGDDKENLVSFYDAYSNKGIPQHLFDEHLLKLYQAFNDLNSQLRDGRTFLMGDAISIADVFWSMKILRLIECGYLFAELHPTLYQWYQRMVARPAFQNEVMVNNRMLNRVWRSKATIERIFGLGLNNALHKLIAT</sequence>
<dbReference type="CDD" id="cd00570">
    <property type="entry name" value="GST_N_family"/>
    <property type="match status" value="1"/>
</dbReference>
<dbReference type="Gene3D" id="3.40.30.10">
    <property type="entry name" value="Glutaredoxin"/>
    <property type="match status" value="1"/>
</dbReference>
<feature type="domain" description="GST N-terminal" evidence="1">
    <location>
        <begin position="16"/>
        <end position="118"/>
    </location>
</feature>
<reference evidence="4" key="1">
    <citation type="submission" date="2017-08" db="EMBL/GenBank/DDBJ databases">
        <title>A dynamic microbial community with high functional redundancy inhabits the cold, oxic subseafloor aquifer.</title>
        <authorList>
            <person name="Tully B.J."/>
            <person name="Wheat C.G."/>
            <person name="Glazer B.T."/>
            <person name="Huber J.A."/>
        </authorList>
    </citation>
    <scope>NUCLEOTIDE SEQUENCE [LARGE SCALE GENOMIC DNA]</scope>
</reference>
<dbReference type="Pfam" id="PF00043">
    <property type="entry name" value="GST_C"/>
    <property type="match status" value="1"/>
</dbReference>
<dbReference type="Pfam" id="PF13417">
    <property type="entry name" value="GST_N_3"/>
    <property type="match status" value="1"/>
</dbReference>
<dbReference type="PROSITE" id="PS50405">
    <property type="entry name" value="GST_CTER"/>
    <property type="match status" value="1"/>
</dbReference>
<dbReference type="InterPro" id="IPR004046">
    <property type="entry name" value="GST_C"/>
</dbReference>
<accession>A0A2A5CH98</accession>
<dbReference type="PANTHER" id="PTHR44051">
    <property type="entry name" value="GLUTATHIONE S-TRANSFERASE-RELATED"/>
    <property type="match status" value="1"/>
</dbReference>